<dbReference type="OMA" id="YFKNEVG"/>
<dbReference type="InterPro" id="IPR016040">
    <property type="entry name" value="NAD(P)-bd_dom"/>
</dbReference>
<dbReference type="RefSeq" id="XP_001643368.1">
    <property type="nucleotide sequence ID" value="XM_001643318.1"/>
</dbReference>
<dbReference type="InterPro" id="IPR036291">
    <property type="entry name" value="NAD(P)-bd_dom_sf"/>
</dbReference>
<dbReference type="FunCoup" id="A7TQG6">
    <property type="interactions" value="717"/>
</dbReference>
<dbReference type="HOGENOM" id="CLU_025711_1_2_1"/>
<dbReference type="PhylomeDB" id="A7TQG6"/>
<dbReference type="SUPFAM" id="SSF51735">
    <property type="entry name" value="NAD(P)-binding Rossmann-fold domains"/>
    <property type="match status" value="1"/>
</dbReference>
<evidence type="ECO:0000259" key="1">
    <source>
        <dbReference type="Pfam" id="PF13460"/>
    </source>
</evidence>
<dbReference type="eggNOG" id="KOG1203">
    <property type="taxonomic scope" value="Eukaryota"/>
</dbReference>
<evidence type="ECO:0000313" key="2">
    <source>
        <dbReference type="EMBL" id="EDO15510.1"/>
    </source>
</evidence>
<reference evidence="2 3" key="1">
    <citation type="journal article" date="2007" name="Proc. Natl. Acad. Sci. U.S.A.">
        <title>Independent sorting-out of thousands of duplicated gene pairs in two yeast species descended from a whole-genome duplication.</title>
        <authorList>
            <person name="Scannell D.R."/>
            <person name="Frank A.C."/>
            <person name="Conant G.C."/>
            <person name="Byrne K.P."/>
            <person name="Woolfit M."/>
            <person name="Wolfe K.H."/>
        </authorList>
    </citation>
    <scope>NUCLEOTIDE SEQUENCE [LARGE SCALE GENOMIC DNA]</scope>
    <source>
        <strain evidence="3">ATCC 22028 / DSM 70294 / BCRC 21397 / CBS 2163 / NBRC 10782 / NRRL Y-8283 / UCD 57-17</strain>
    </source>
</reference>
<dbReference type="GeneID" id="5543573"/>
<dbReference type="Gene3D" id="3.40.50.720">
    <property type="entry name" value="NAD(P)-binding Rossmann-like Domain"/>
    <property type="match status" value="1"/>
</dbReference>
<dbReference type="PANTHER" id="PTHR15020:SF50">
    <property type="entry name" value="UPF0659 PROTEIN YMR090W"/>
    <property type="match status" value="1"/>
</dbReference>
<accession>A7TQG6</accession>
<dbReference type="Proteomes" id="UP000000267">
    <property type="component" value="Unassembled WGS sequence"/>
</dbReference>
<dbReference type="EMBL" id="DS480457">
    <property type="protein sequence ID" value="EDO15510.1"/>
    <property type="molecule type" value="Genomic_DNA"/>
</dbReference>
<dbReference type="KEGG" id="vpo:Kpol_467p22"/>
<gene>
    <name evidence="2" type="ORF">Kpol_467p22</name>
</gene>
<name>A7TQG6_VANPO</name>
<evidence type="ECO:0000313" key="3">
    <source>
        <dbReference type="Proteomes" id="UP000000267"/>
    </source>
</evidence>
<dbReference type="PANTHER" id="PTHR15020">
    <property type="entry name" value="FLAVIN REDUCTASE-RELATED"/>
    <property type="match status" value="1"/>
</dbReference>
<organism evidence="3">
    <name type="scientific">Vanderwaltozyma polyspora (strain ATCC 22028 / DSM 70294 / BCRC 21397 / CBS 2163 / NBRC 10782 / NRRL Y-8283 / UCD 57-17)</name>
    <name type="common">Kluyveromyces polysporus</name>
    <dbReference type="NCBI Taxonomy" id="436907"/>
    <lineage>
        <taxon>Eukaryota</taxon>
        <taxon>Fungi</taxon>
        <taxon>Dikarya</taxon>
        <taxon>Ascomycota</taxon>
        <taxon>Saccharomycotina</taxon>
        <taxon>Saccharomycetes</taxon>
        <taxon>Saccharomycetales</taxon>
        <taxon>Saccharomycetaceae</taxon>
        <taxon>Vanderwaltozyma</taxon>
    </lineage>
</organism>
<sequence>MFRVAVVGANGNIGRRLINIIKSDSRFGKPLAIVRTEEQATYFRNDIGIDASVTSIEAATPREIAFAIEGYDAVVFTAGAGGSGLDKLINVDLDGCIKSAEACELVGIKRFVLVSAIKADDRDFWWNIDSLRDYYIAKRAADCFIRTTNLDYTILQPGWLNNNTGTGKYLPVNKLDESTDASFPISREDVANFISKCLASPENTIRKTIPLTNGEATYEQFVRTL</sequence>
<dbReference type="InParanoid" id="A7TQG6"/>
<dbReference type="STRING" id="436907.A7TQG6"/>
<dbReference type="AlphaFoldDB" id="A7TQG6"/>
<protein>
    <recommendedName>
        <fullName evidence="1">NAD(P)-binding domain-containing protein</fullName>
    </recommendedName>
</protein>
<dbReference type="CDD" id="cd05243">
    <property type="entry name" value="SDR_a5"/>
    <property type="match status" value="1"/>
</dbReference>
<proteinExistence type="predicted"/>
<dbReference type="Pfam" id="PF13460">
    <property type="entry name" value="NAD_binding_10"/>
    <property type="match status" value="1"/>
</dbReference>
<feature type="domain" description="NAD(P)-binding" evidence="1">
    <location>
        <begin position="8"/>
        <end position="201"/>
    </location>
</feature>
<dbReference type="OrthoDB" id="10254604at2759"/>
<keyword evidence="3" id="KW-1185">Reference proteome</keyword>